<comment type="similarity">
    <text evidence="2">Belongs to the polycystin family.</text>
</comment>
<evidence type="ECO:0008006" key="18">
    <source>
        <dbReference type="Google" id="ProtNLM"/>
    </source>
</evidence>
<feature type="signal peptide" evidence="13">
    <location>
        <begin position="1"/>
        <end position="20"/>
    </location>
</feature>
<dbReference type="CDD" id="cd00037">
    <property type="entry name" value="CLECT"/>
    <property type="match status" value="1"/>
</dbReference>
<keyword evidence="7 12" id="KW-0472">Membrane</keyword>
<feature type="transmembrane region" description="Helical" evidence="12">
    <location>
        <begin position="1500"/>
        <end position="1526"/>
    </location>
</feature>
<feature type="transmembrane region" description="Helical" evidence="12">
    <location>
        <begin position="1460"/>
        <end position="1479"/>
    </location>
</feature>
<organism evidence="16 17">
    <name type="scientific">Ornithorhynchus anatinus</name>
    <name type="common">Duckbill platypus</name>
    <dbReference type="NCBI Taxonomy" id="9258"/>
    <lineage>
        <taxon>Eukaryota</taxon>
        <taxon>Metazoa</taxon>
        <taxon>Chordata</taxon>
        <taxon>Craniata</taxon>
        <taxon>Vertebrata</taxon>
        <taxon>Euteleostomi</taxon>
        <taxon>Mammalia</taxon>
        <taxon>Monotremata</taxon>
        <taxon>Ornithorhynchidae</taxon>
        <taxon>Ornithorhynchus</taxon>
    </lineage>
</organism>
<dbReference type="InterPro" id="IPR046791">
    <property type="entry name" value="Polycystin_dom"/>
</dbReference>
<dbReference type="SMART" id="SM00303">
    <property type="entry name" value="GPS"/>
    <property type="match status" value="1"/>
</dbReference>
<feature type="transmembrane region" description="Helical" evidence="12">
    <location>
        <begin position="785"/>
        <end position="803"/>
    </location>
</feature>
<dbReference type="SUPFAM" id="SSF56436">
    <property type="entry name" value="C-type lectin-like"/>
    <property type="match status" value="1"/>
</dbReference>
<dbReference type="Bgee" id="ENSOANG00000008193">
    <property type="expression patterns" value="Expressed in heart and 6 other cell types or tissues"/>
</dbReference>
<dbReference type="FunFam" id="1.10.287.70:FF:000086">
    <property type="entry name" value="Polycystic kidney disease 2"/>
    <property type="match status" value="1"/>
</dbReference>
<dbReference type="SMART" id="SM00308">
    <property type="entry name" value="LH2"/>
    <property type="match status" value="1"/>
</dbReference>
<dbReference type="OMA" id="AVKRKWH"/>
<keyword evidence="9" id="KW-0325">Glycoprotein</keyword>
<reference evidence="16" key="2">
    <citation type="submission" date="2025-08" db="UniProtKB">
        <authorList>
            <consortium name="Ensembl"/>
        </authorList>
    </citation>
    <scope>IDENTIFICATION</scope>
    <source>
        <strain evidence="16">Glennie</strain>
    </source>
</reference>
<dbReference type="PANTHER" id="PTHR10877:SF136">
    <property type="entry name" value="POLYCYSTIN-1-LIKE PROTEIN 3"/>
    <property type="match status" value="1"/>
</dbReference>
<dbReference type="InterPro" id="IPR013122">
    <property type="entry name" value="PKD1_2_channel"/>
</dbReference>
<evidence type="ECO:0000259" key="15">
    <source>
        <dbReference type="PROSITE" id="PS50221"/>
    </source>
</evidence>
<evidence type="ECO:0000256" key="2">
    <source>
        <dbReference type="ARBA" id="ARBA00007200"/>
    </source>
</evidence>
<evidence type="ECO:0000313" key="17">
    <source>
        <dbReference type="Proteomes" id="UP000002279"/>
    </source>
</evidence>
<evidence type="ECO:0000259" key="14">
    <source>
        <dbReference type="PROSITE" id="PS50095"/>
    </source>
</evidence>
<comment type="subcellular location">
    <subcellularLocation>
        <location evidence="1">Membrane</location>
        <topology evidence="1">Multi-pass membrane protein</topology>
    </subcellularLocation>
</comment>
<dbReference type="Gene3D" id="3.10.100.10">
    <property type="entry name" value="Mannose-Binding Protein A, subunit A"/>
    <property type="match status" value="1"/>
</dbReference>
<dbReference type="InterPro" id="IPR042060">
    <property type="entry name" value="PLAT_polycystin1"/>
</dbReference>
<accession>A0A6I8P6G4</accession>
<dbReference type="InParanoid" id="A0A6I8P6G4"/>
<dbReference type="Gene3D" id="2.60.220.50">
    <property type="match status" value="1"/>
</dbReference>
<dbReference type="SUPFAM" id="SSF49723">
    <property type="entry name" value="Lipase/lipooxygenase domain (PLAT/LH2 domain)"/>
    <property type="match status" value="1"/>
</dbReference>
<dbReference type="Pfam" id="PF20519">
    <property type="entry name" value="Polycystin_dom"/>
    <property type="match status" value="1"/>
</dbReference>
<reference evidence="16" key="3">
    <citation type="submission" date="2025-09" db="UniProtKB">
        <authorList>
            <consortium name="Ensembl"/>
        </authorList>
    </citation>
    <scope>IDENTIFICATION</scope>
    <source>
        <strain evidence="16">Glennie</strain>
    </source>
</reference>
<dbReference type="GO" id="GO:0005509">
    <property type="term" value="F:calcium ion binding"/>
    <property type="evidence" value="ECO:0007669"/>
    <property type="project" value="InterPro"/>
</dbReference>
<dbReference type="PRINTS" id="PR01433">
    <property type="entry name" value="POLYCYSTIN2"/>
</dbReference>
<dbReference type="InterPro" id="IPR001024">
    <property type="entry name" value="PLAT/LH2_dom"/>
</dbReference>
<keyword evidence="6 12" id="KW-1133">Transmembrane helix</keyword>
<evidence type="ECO:0000256" key="10">
    <source>
        <dbReference type="PROSITE-ProRule" id="PRU00152"/>
    </source>
</evidence>
<evidence type="ECO:0000256" key="13">
    <source>
        <dbReference type="SAM" id="SignalP"/>
    </source>
</evidence>
<dbReference type="FunFam" id="2.60.60.20:FF:000008">
    <property type="entry name" value="Polycystic kidney disease 1-like 2, isoform CRA_a"/>
    <property type="match status" value="1"/>
</dbReference>
<dbReference type="InterPro" id="IPR003915">
    <property type="entry name" value="PKD_2"/>
</dbReference>
<evidence type="ECO:0000256" key="6">
    <source>
        <dbReference type="ARBA" id="ARBA00022989"/>
    </source>
</evidence>
<feature type="region of interest" description="Disordered" evidence="11">
    <location>
        <begin position="1099"/>
        <end position="1125"/>
    </location>
</feature>
<dbReference type="PROSITE" id="PS50221">
    <property type="entry name" value="GAIN_B"/>
    <property type="match status" value="1"/>
</dbReference>
<dbReference type="GO" id="GO:0016020">
    <property type="term" value="C:membrane"/>
    <property type="evidence" value="ECO:0000318"/>
    <property type="project" value="GO_Central"/>
</dbReference>
<dbReference type="PROSITE" id="PS50095">
    <property type="entry name" value="PLAT"/>
    <property type="match status" value="1"/>
</dbReference>
<protein>
    <recommendedName>
        <fullName evidence="18">Polycystin 1 like 3, transient receptor potential channel interacting</fullName>
    </recommendedName>
</protein>
<dbReference type="InterPro" id="IPR057244">
    <property type="entry name" value="GAIN_B"/>
</dbReference>
<feature type="chain" id="PRO_5026154042" description="Polycystin 1 like 3, transient receptor potential channel interacting" evidence="13">
    <location>
        <begin position="21"/>
        <end position="1672"/>
    </location>
</feature>
<feature type="transmembrane region" description="Helical" evidence="12">
    <location>
        <begin position="1562"/>
        <end position="1587"/>
    </location>
</feature>
<evidence type="ECO:0000313" key="16">
    <source>
        <dbReference type="Ensembl" id="ENSOANP00000049671.1"/>
    </source>
</evidence>
<evidence type="ECO:0000256" key="4">
    <source>
        <dbReference type="ARBA" id="ARBA00022729"/>
    </source>
</evidence>
<dbReference type="InterPro" id="IPR000203">
    <property type="entry name" value="GPS"/>
</dbReference>
<evidence type="ECO:0000256" key="11">
    <source>
        <dbReference type="SAM" id="MobiDB-lite"/>
    </source>
</evidence>
<feature type="domain" description="GAIN-B" evidence="15">
    <location>
        <begin position="402"/>
        <end position="564"/>
    </location>
</feature>
<feature type="transmembrane region" description="Helical" evidence="12">
    <location>
        <begin position="823"/>
        <end position="845"/>
    </location>
</feature>
<evidence type="ECO:0000256" key="5">
    <source>
        <dbReference type="ARBA" id="ARBA00022734"/>
    </source>
</evidence>
<dbReference type="Gene3D" id="2.60.60.20">
    <property type="entry name" value="PLAT/LH2 domain"/>
    <property type="match status" value="1"/>
</dbReference>
<dbReference type="GO" id="GO:0005262">
    <property type="term" value="F:calcium channel activity"/>
    <property type="evidence" value="ECO:0000318"/>
    <property type="project" value="GO_Central"/>
</dbReference>
<evidence type="ECO:0000256" key="7">
    <source>
        <dbReference type="ARBA" id="ARBA00023136"/>
    </source>
</evidence>
<dbReference type="InterPro" id="IPR051223">
    <property type="entry name" value="Polycystin"/>
</dbReference>
<feature type="domain" description="PLAT" evidence="14">
    <location>
        <begin position="622"/>
        <end position="739"/>
    </location>
</feature>
<keyword evidence="17" id="KW-1185">Reference proteome</keyword>
<evidence type="ECO:0000256" key="9">
    <source>
        <dbReference type="ARBA" id="ARBA00023180"/>
    </source>
</evidence>
<feature type="transmembrane region" description="Helical" evidence="12">
    <location>
        <begin position="578"/>
        <end position="598"/>
    </location>
</feature>
<dbReference type="GeneTree" id="ENSGT00940000162813"/>
<dbReference type="InterPro" id="IPR016187">
    <property type="entry name" value="CTDL_fold"/>
</dbReference>
<dbReference type="Ensembl" id="ENSOANT00000072386.1">
    <property type="protein sequence ID" value="ENSOANP00000049671.1"/>
    <property type="gene ID" value="ENSOANG00000008193.3"/>
</dbReference>
<evidence type="ECO:0000256" key="1">
    <source>
        <dbReference type="ARBA" id="ARBA00004141"/>
    </source>
</evidence>
<dbReference type="GO" id="GO:0050982">
    <property type="term" value="P:detection of mechanical stimulus"/>
    <property type="evidence" value="ECO:0000318"/>
    <property type="project" value="GO_Central"/>
</dbReference>
<feature type="transmembrane region" description="Helical" evidence="12">
    <location>
        <begin position="1025"/>
        <end position="1051"/>
    </location>
</feature>
<comment type="caution">
    <text evidence="10">Lacks conserved residue(s) required for the propagation of feature annotation.</text>
</comment>
<dbReference type="Pfam" id="PF01825">
    <property type="entry name" value="GPS"/>
    <property type="match status" value="1"/>
</dbReference>
<keyword evidence="5" id="KW-0430">Lectin</keyword>
<dbReference type="FunCoup" id="A0A6I8P6G4">
    <property type="interactions" value="56"/>
</dbReference>
<dbReference type="Proteomes" id="UP000002279">
    <property type="component" value="Chromosome 11"/>
</dbReference>
<proteinExistence type="inferred from homology"/>
<dbReference type="Pfam" id="PF08016">
    <property type="entry name" value="PKD_channel"/>
    <property type="match status" value="1"/>
</dbReference>
<keyword evidence="8" id="KW-1015">Disulfide bond</keyword>
<evidence type="ECO:0000256" key="12">
    <source>
        <dbReference type="SAM" id="Phobius"/>
    </source>
</evidence>
<reference evidence="16 17" key="1">
    <citation type="journal article" date="2008" name="Nature">
        <title>Genome analysis of the platypus reveals unique signatures of evolution.</title>
        <authorList>
            <person name="Warren W.C."/>
            <person name="Hillier L.W."/>
            <person name="Marshall Graves J.A."/>
            <person name="Birney E."/>
            <person name="Ponting C.P."/>
            <person name="Grutzner F."/>
            <person name="Belov K."/>
            <person name="Miller W."/>
            <person name="Clarke L."/>
            <person name="Chinwalla A.T."/>
            <person name="Yang S.P."/>
            <person name="Heger A."/>
            <person name="Locke D.P."/>
            <person name="Miethke P."/>
            <person name="Waters P.D."/>
            <person name="Veyrunes F."/>
            <person name="Fulton L."/>
            <person name="Fulton B."/>
            <person name="Graves T."/>
            <person name="Wallis J."/>
            <person name="Puente X.S."/>
            <person name="Lopez-Otin C."/>
            <person name="Ordonez G.R."/>
            <person name="Eichler E.E."/>
            <person name="Chen L."/>
            <person name="Cheng Z."/>
            <person name="Deakin J.E."/>
            <person name="Alsop A."/>
            <person name="Thompson K."/>
            <person name="Kirby P."/>
            <person name="Papenfuss A.T."/>
            <person name="Wakefield M.J."/>
            <person name="Olender T."/>
            <person name="Lancet D."/>
            <person name="Huttley G.A."/>
            <person name="Smit A.F."/>
            <person name="Pask A."/>
            <person name="Temple-Smith P."/>
            <person name="Batzer M.A."/>
            <person name="Walker J.A."/>
            <person name="Konkel M.K."/>
            <person name="Harris R.S."/>
            <person name="Whittington C.M."/>
            <person name="Wong E.S."/>
            <person name="Gemmell N.J."/>
            <person name="Buschiazzo E."/>
            <person name="Vargas Jentzsch I.M."/>
            <person name="Merkel A."/>
            <person name="Schmitz J."/>
            <person name="Zemann A."/>
            <person name="Churakov G."/>
            <person name="Kriegs J.O."/>
            <person name="Brosius J."/>
            <person name="Murchison E.P."/>
            <person name="Sachidanandam R."/>
            <person name="Smith C."/>
            <person name="Hannon G.J."/>
            <person name="Tsend-Ayush E."/>
            <person name="McMillan D."/>
            <person name="Attenborough R."/>
            <person name="Rens W."/>
            <person name="Ferguson-Smith M."/>
            <person name="Lefevre C.M."/>
            <person name="Sharp J.A."/>
            <person name="Nicholas K.R."/>
            <person name="Ray D.A."/>
            <person name="Kube M."/>
            <person name="Reinhardt R."/>
            <person name="Pringle T.H."/>
            <person name="Taylor J."/>
            <person name="Jones R.C."/>
            <person name="Nixon B."/>
            <person name="Dacheux J.L."/>
            <person name="Niwa H."/>
            <person name="Sekita Y."/>
            <person name="Huang X."/>
            <person name="Stark A."/>
            <person name="Kheradpour P."/>
            <person name="Kellis M."/>
            <person name="Flicek P."/>
            <person name="Chen Y."/>
            <person name="Webber C."/>
            <person name="Hardison R."/>
            <person name="Nelson J."/>
            <person name="Hallsworth-Pepin K."/>
            <person name="Delehaunty K."/>
            <person name="Markovic C."/>
            <person name="Minx P."/>
            <person name="Feng Y."/>
            <person name="Kremitzki C."/>
            <person name="Mitreva M."/>
            <person name="Glasscock J."/>
            <person name="Wylie T."/>
            <person name="Wohldmann P."/>
            <person name="Thiru P."/>
            <person name="Nhan M.N."/>
            <person name="Pohl C.S."/>
            <person name="Smith S.M."/>
            <person name="Hou S."/>
            <person name="Nefedov M."/>
            <person name="de Jong P.J."/>
            <person name="Renfree M.B."/>
            <person name="Mardis E.R."/>
            <person name="Wilson R.K."/>
        </authorList>
    </citation>
    <scope>NUCLEOTIDE SEQUENCE [LARGE SCALE GENOMIC DNA]</scope>
    <source>
        <strain evidence="16 17">Glennie</strain>
    </source>
</reference>
<feature type="transmembrane region" description="Helical" evidence="12">
    <location>
        <begin position="1376"/>
        <end position="1391"/>
    </location>
</feature>
<evidence type="ECO:0000256" key="8">
    <source>
        <dbReference type="ARBA" id="ARBA00023157"/>
    </source>
</evidence>
<dbReference type="Pfam" id="PF01477">
    <property type="entry name" value="PLAT"/>
    <property type="match status" value="1"/>
</dbReference>
<name>A0A6I8P6G4_ORNAN</name>
<evidence type="ECO:0000256" key="3">
    <source>
        <dbReference type="ARBA" id="ARBA00022692"/>
    </source>
</evidence>
<dbReference type="CDD" id="cd01752">
    <property type="entry name" value="PLAT_polycystin"/>
    <property type="match status" value="1"/>
</dbReference>
<keyword evidence="4 13" id="KW-0732">Signal</keyword>
<dbReference type="PANTHER" id="PTHR10877">
    <property type="entry name" value="POLYCYSTIN FAMILY MEMBER"/>
    <property type="match status" value="1"/>
</dbReference>
<dbReference type="GO" id="GO:0030246">
    <property type="term" value="F:carbohydrate binding"/>
    <property type="evidence" value="ECO:0007669"/>
    <property type="project" value="UniProtKB-KW"/>
</dbReference>
<dbReference type="InterPro" id="IPR036392">
    <property type="entry name" value="PLAT/LH2_dom_sf"/>
</dbReference>
<feature type="transmembrane region" description="Helical" evidence="12">
    <location>
        <begin position="1532"/>
        <end position="1550"/>
    </location>
</feature>
<sequence>MVFRAGAWLWFCVGQGVILSGGGLTCPEKHKEKTCFELHWLTLNFGEARNYCRSQGGHLAYTWNQDVQDLIKESLREQEKWWFGLNSGPPVDHQGKGNPGKVPMFREEICPILICQKITLPTIKPKTTQEVVSFTSVLDERSVPVTQKYIEPSSIKPRTTQELVSGTAVLDKQSLPVTPKYIRPSSITQPEKPLSEITTVAKEEPFLRFLTILLQGSFQNNSTKEAIQVGIMNYDLIWLILTRGSDTGIEIYLLFPFQMQMEDLLAVSLIVLEKIQSVFLQGCLNSETSVKVTSSLTTMLLSSQNISTLPLSSYTLGDPAPVKLSFPSASALNDLLNKHPGINVQVMGLAFNPFKYLDQRNIVGSIGSVVLTSNYQALQVSNLREDVELMLWRDDNSDTSPTRFNMSTDSFVITVNITSLEESLIVQVEPENPLEITLYLGFLFQPNSTHFILNITLPKDKVWQKDEEYTWVLSPASLQYGMGTYYVTVEIAQPKEFKLQTPMVFSVITAATQCCFWDHYNKTWKSDGCQVGPQSTITRTQCLCDHLTFFGSTFFIVPRMVNVRDTVQLFLGVTSNPVGVSLLASLLGFYVIIVMWAWRRDKEDLQKAKLTILADNDPVAQFCYLIQVFTGYRRRAATTAKVILTLYGTEGRSEPHHLSDPQKTVFERGGLDVFLLTTRSPLGELHSIRLWHDNSGPSPSWYVSQVIVSDVAAKKKWHFLCNSWLAVDIGDCLHDRVFSSASKKQLFSFRHLYSSKIIEGFTQDYLWLSVLTRCPWNPFSRVQRLSCCVTLLLCNMVINIMFWKERNTGNTRVQQDMVGPFAVTWSELFNSVQTTAILFPINLVIGRIFQLVRPKDLTPPSIPIQASPPLGTSSRVAPDLKETVGFLCRKNAHLLEGCEEFTWSSNNITELVKILSSLIYSHIKSQGSCPGQQRGPHPSPSDCGDLNHYLLRMLERLQSRLRSLDPSQSDSPNNLLPSANLLQKLRERLERQILSAERPPREITSFPILDPKEDKVTLARYLPYWFVYVCWFFVAATGLLSAFFTALYSLQLDRERATSWVVSMMLSILQSIFIIQPVKCNFFLPFVFGHSAVRCPSSALPGSRDESDPIYRPPAESSPARPKGRTSREKKLFKFTREVVVQVIFLAMLIFLMHSEKSYNEFYFNQAIRKSFTHQFTKIRLLKHFYKWADRTLLPNLFGNYKGFITEGHALLLGTAIIRQIRLPAFASLPKRASPQTPVPSYYYAQEDREDYGTNWSPLDQNSTIQESIWHYQSEEELGRYPIQGQFAIYSGGGYVVNLGQSSSDARSILKHLKQGHWLDRRTKSLFVEFTVYNANVNLFCVVTLIMESSEVGAFSTSVELDTLHFHSQKGFTQENAAQVIFCLLLLYYIFLQGRRLKQQRKSYFFKKSNILDLSIILISFIVVGLHMKRDFLHKRDMKRYFRDRSRNISFYQTIKVNSALTYVTGFLVLLTIIRLWTLMRLSARLYVITRTLKRAWDEVLGFLLIITILLAGYSITFNLLFGWSISDYRTIFDSTVAIIGLLMGIFNYNEVIDLDPVLGSFLIITIVVLMVLVVINLFISAILLIFRTERQLIQETGILRESSLQVKSCSIPNPGPWRYTVRESYVFFFSSSNLRERSSKSMSSEAEVWVPTEVVGNVSGTDGNSGNTKLS</sequence>
<feature type="transmembrane region" description="Helical" evidence="12">
    <location>
        <begin position="1057"/>
        <end position="1075"/>
    </location>
</feature>
<keyword evidence="3 12" id="KW-0812">Transmembrane</keyword>
<dbReference type="InterPro" id="IPR046338">
    <property type="entry name" value="GAIN_dom_sf"/>
</dbReference>
<feature type="transmembrane region" description="Helical" evidence="12">
    <location>
        <begin position="1411"/>
        <end position="1428"/>
    </location>
</feature>
<dbReference type="InterPro" id="IPR016186">
    <property type="entry name" value="C-type_lectin-like/link_sf"/>
</dbReference>